<sequence>MEENIITQTQIAFHNLNGLINGIAMDGHISKSEFDALKSWCQTHDGLCSIDPFKDFHEEVKETIKSGVLGSEEIIELQQIIAKYSPLFEEKDQIKADLHFLQGVCYGIMADGDINKYELSLLQKWLTDHDHLKDTYPFNEITAVVKKGIDAGKIEQEEYKYLSKYFLEFLKID</sequence>
<dbReference type="AlphaFoldDB" id="A0A1N6EI33"/>
<dbReference type="InterPro" id="IPR029024">
    <property type="entry name" value="TerB-like"/>
</dbReference>
<reference evidence="2" key="1">
    <citation type="submission" date="2016-11" db="EMBL/GenBank/DDBJ databases">
        <authorList>
            <person name="Varghese N."/>
            <person name="Submissions S."/>
        </authorList>
    </citation>
    <scope>NUCLEOTIDE SEQUENCE [LARGE SCALE GENOMIC DNA]</scope>
    <source>
        <strain evidence="2">DSM 15292</strain>
    </source>
</reference>
<dbReference type="Proteomes" id="UP000185221">
    <property type="component" value="Unassembled WGS sequence"/>
</dbReference>
<dbReference type="Gene3D" id="1.10.3680.10">
    <property type="entry name" value="TerB-like"/>
    <property type="match status" value="1"/>
</dbReference>
<evidence type="ECO:0008006" key="3">
    <source>
        <dbReference type="Google" id="ProtNLM"/>
    </source>
</evidence>
<dbReference type="EMBL" id="FSRC01000001">
    <property type="protein sequence ID" value="SIN82692.1"/>
    <property type="molecule type" value="Genomic_DNA"/>
</dbReference>
<dbReference type="OrthoDB" id="9776650at2"/>
<gene>
    <name evidence="1" type="ORF">SAMN05444394_2186</name>
</gene>
<dbReference type="CDD" id="cd07177">
    <property type="entry name" value="terB_like"/>
    <property type="match status" value="1"/>
</dbReference>
<proteinExistence type="predicted"/>
<keyword evidence="2" id="KW-1185">Reference proteome</keyword>
<dbReference type="SUPFAM" id="SSF158682">
    <property type="entry name" value="TerB-like"/>
    <property type="match status" value="1"/>
</dbReference>
<dbReference type="RefSeq" id="WP_074224842.1">
    <property type="nucleotide sequence ID" value="NZ_FSRC01000001.1"/>
</dbReference>
<dbReference type="STRING" id="226505.SAMN05444394_2186"/>
<evidence type="ECO:0000313" key="1">
    <source>
        <dbReference type="EMBL" id="SIN82692.1"/>
    </source>
</evidence>
<accession>A0A1N6EI33</accession>
<organism evidence="1 2">
    <name type="scientific">Algoriphagus halophilus</name>
    <dbReference type="NCBI Taxonomy" id="226505"/>
    <lineage>
        <taxon>Bacteria</taxon>
        <taxon>Pseudomonadati</taxon>
        <taxon>Bacteroidota</taxon>
        <taxon>Cytophagia</taxon>
        <taxon>Cytophagales</taxon>
        <taxon>Cyclobacteriaceae</taxon>
        <taxon>Algoriphagus</taxon>
    </lineage>
</organism>
<name>A0A1N6EI33_9BACT</name>
<evidence type="ECO:0000313" key="2">
    <source>
        <dbReference type="Proteomes" id="UP000185221"/>
    </source>
</evidence>
<protein>
    <recommendedName>
        <fullName evidence="3">Tellurite resistance protein TerB</fullName>
    </recommendedName>
</protein>